<evidence type="ECO:0000256" key="6">
    <source>
        <dbReference type="ARBA" id="ARBA00023242"/>
    </source>
</evidence>
<reference evidence="10 11" key="1">
    <citation type="journal article" date="2024" name="J Genomics">
        <title>Draft genome sequencing and assembly of Favolaschia claudopus CIRM-BRFM 2984 isolated from oak limbs.</title>
        <authorList>
            <person name="Navarro D."/>
            <person name="Drula E."/>
            <person name="Chaduli D."/>
            <person name="Cazenave R."/>
            <person name="Ahrendt S."/>
            <person name="Wang J."/>
            <person name="Lipzen A."/>
            <person name="Daum C."/>
            <person name="Barry K."/>
            <person name="Grigoriev I.V."/>
            <person name="Favel A."/>
            <person name="Rosso M.N."/>
            <person name="Martin F."/>
        </authorList>
    </citation>
    <scope>NUCLEOTIDE SEQUENCE [LARGE SCALE GENOMIC DNA]</scope>
    <source>
        <strain evidence="10 11">CIRM-BRFM 2984</strain>
    </source>
</reference>
<keyword evidence="11" id="KW-1185">Reference proteome</keyword>
<evidence type="ECO:0000313" key="11">
    <source>
        <dbReference type="Proteomes" id="UP001362999"/>
    </source>
</evidence>
<feature type="domain" description="C2H2-type" evidence="9">
    <location>
        <begin position="207"/>
        <end position="234"/>
    </location>
</feature>
<dbReference type="Proteomes" id="UP001362999">
    <property type="component" value="Unassembled WGS sequence"/>
</dbReference>
<evidence type="ECO:0000256" key="1">
    <source>
        <dbReference type="ARBA" id="ARBA00004123"/>
    </source>
</evidence>
<dbReference type="GO" id="GO:0005667">
    <property type="term" value="C:transcription regulator complex"/>
    <property type="evidence" value="ECO:0007669"/>
    <property type="project" value="TreeGrafter"/>
</dbReference>
<comment type="caution">
    <text evidence="10">The sequence shown here is derived from an EMBL/GenBank/DDBJ whole genome shotgun (WGS) entry which is preliminary data.</text>
</comment>
<dbReference type="Pfam" id="PF00096">
    <property type="entry name" value="zf-C2H2"/>
    <property type="match status" value="2"/>
</dbReference>
<feature type="region of interest" description="Disordered" evidence="8">
    <location>
        <begin position="313"/>
        <end position="333"/>
    </location>
</feature>
<sequence>MRSRIRRLRPRHHLYASTPNGRFPVASPTLPPHTMGSNTSPPYSSDWPASHLPMPSFSNSNTLPFQSPAASGPSFPPFRVSAPRPAPSLRLPVVPPHPDLNFDCMKPSFPAHPGSVNYRELALSLSDNEEDDGDYPPQKMNQWDGISVASTEPESMVLDNDPDGGYESDSGPLTPDSGPASPPIIIETIPSCVERKPQRERKPDKMHPCSICGKEFPRPSALETHMNSHTNTRPYPCEYPNCPKTFSVHSNARRHSRMHLEKSIRRTQIAEFTPKIQFAERIDLPPQPLPPPLSMSSAPYRVRWVGHNVTTRNKTTVPQESKKRWGKKMNGQEHDQYEEAASILLYDPFTNNEAPHAQ</sequence>
<dbReference type="InterPro" id="IPR013087">
    <property type="entry name" value="Znf_C2H2_type"/>
</dbReference>
<dbReference type="PROSITE" id="PS50157">
    <property type="entry name" value="ZINC_FINGER_C2H2_2"/>
    <property type="match status" value="2"/>
</dbReference>
<feature type="compositionally biased region" description="Basic residues" evidence="8">
    <location>
        <begin position="1"/>
        <end position="14"/>
    </location>
</feature>
<protein>
    <recommendedName>
        <fullName evidence="9">C2H2-type domain-containing protein</fullName>
    </recommendedName>
</protein>
<dbReference type="GO" id="GO:0000785">
    <property type="term" value="C:chromatin"/>
    <property type="evidence" value="ECO:0007669"/>
    <property type="project" value="TreeGrafter"/>
</dbReference>
<dbReference type="SMART" id="SM00355">
    <property type="entry name" value="ZnF_C2H2"/>
    <property type="match status" value="2"/>
</dbReference>
<feature type="domain" description="C2H2-type" evidence="9">
    <location>
        <begin position="235"/>
        <end position="264"/>
    </location>
</feature>
<evidence type="ECO:0000256" key="2">
    <source>
        <dbReference type="ARBA" id="ARBA00022723"/>
    </source>
</evidence>
<feature type="region of interest" description="Disordered" evidence="8">
    <location>
        <begin position="1"/>
        <end position="81"/>
    </location>
</feature>
<dbReference type="GO" id="GO:0000981">
    <property type="term" value="F:DNA-binding transcription factor activity, RNA polymerase II-specific"/>
    <property type="evidence" value="ECO:0007669"/>
    <property type="project" value="TreeGrafter"/>
</dbReference>
<keyword evidence="6" id="KW-0539">Nucleus</keyword>
<keyword evidence="3" id="KW-0677">Repeat</keyword>
<name>A0AAW0B934_9AGAR</name>
<feature type="region of interest" description="Disordered" evidence="8">
    <location>
        <begin position="154"/>
        <end position="180"/>
    </location>
</feature>
<evidence type="ECO:0000256" key="5">
    <source>
        <dbReference type="ARBA" id="ARBA00022833"/>
    </source>
</evidence>
<keyword evidence="5" id="KW-0862">Zinc</keyword>
<comment type="subcellular location">
    <subcellularLocation>
        <location evidence="1">Nucleus</location>
    </subcellularLocation>
</comment>
<dbReference type="InterPro" id="IPR036236">
    <property type="entry name" value="Znf_C2H2_sf"/>
</dbReference>
<dbReference type="AlphaFoldDB" id="A0AAW0B934"/>
<dbReference type="PROSITE" id="PS00028">
    <property type="entry name" value="ZINC_FINGER_C2H2_1"/>
    <property type="match status" value="2"/>
</dbReference>
<evidence type="ECO:0000256" key="7">
    <source>
        <dbReference type="PROSITE-ProRule" id="PRU00042"/>
    </source>
</evidence>
<dbReference type="PANTHER" id="PTHR14003">
    <property type="entry name" value="TRANSCRIPTIONAL REPRESSOR PROTEIN YY"/>
    <property type="match status" value="1"/>
</dbReference>
<keyword evidence="2" id="KW-0479">Metal-binding</keyword>
<evidence type="ECO:0000259" key="9">
    <source>
        <dbReference type="PROSITE" id="PS50157"/>
    </source>
</evidence>
<keyword evidence="4 7" id="KW-0863">Zinc-finger</keyword>
<dbReference type="GO" id="GO:0000978">
    <property type="term" value="F:RNA polymerase II cis-regulatory region sequence-specific DNA binding"/>
    <property type="evidence" value="ECO:0007669"/>
    <property type="project" value="TreeGrafter"/>
</dbReference>
<evidence type="ECO:0000256" key="8">
    <source>
        <dbReference type="SAM" id="MobiDB-lite"/>
    </source>
</evidence>
<feature type="compositionally biased region" description="Low complexity" evidence="8">
    <location>
        <begin position="64"/>
        <end position="73"/>
    </location>
</feature>
<organism evidence="10 11">
    <name type="scientific">Favolaschia claudopus</name>
    <dbReference type="NCBI Taxonomy" id="2862362"/>
    <lineage>
        <taxon>Eukaryota</taxon>
        <taxon>Fungi</taxon>
        <taxon>Dikarya</taxon>
        <taxon>Basidiomycota</taxon>
        <taxon>Agaricomycotina</taxon>
        <taxon>Agaricomycetes</taxon>
        <taxon>Agaricomycetidae</taxon>
        <taxon>Agaricales</taxon>
        <taxon>Marasmiineae</taxon>
        <taxon>Mycenaceae</taxon>
        <taxon>Favolaschia</taxon>
    </lineage>
</organism>
<dbReference type="GO" id="GO:0008270">
    <property type="term" value="F:zinc ion binding"/>
    <property type="evidence" value="ECO:0007669"/>
    <property type="project" value="UniProtKB-KW"/>
</dbReference>
<dbReference type="Gene3D" id="3.30.160.60">
    <property type="entry name" value="Classic Zinc Finger"/>
    <property type="match status" value="2"/>
</dbReference>
<dbReference type="PANTHER" id="PTHR14003:SF20">
    <property type="entry name" value="FINGER DOMAIN PROTEIN, PUTATIVE (AFU_ORTHOLOGUE AFUA_4G10380)-RELATED"/>
    <property type="match status" value="1"/>
</dbReference>
<dbReference type="FunFam" id="3.30.160.60:FF:000145">
    <property type="entry name" value="Zinc finger protein 574"/>
    <property type="match status" value="1"/>
</dbReference>
<proteinExistence type="predicted"/>
<evidence type="ECO:0000313" key="10">
    <source>
        <dbReference type="EMBL" id="KAK7022269.1"/>
    </source>
</evidence>
<accession>A0AAW0B934</accession>
<dbReference type="GO" id="GO:0031519">
    <property type="term" value="C:PcG protein complex"/>
    <property type="evidence" value="ECO:0007669"/>
    <property type="project" value="TreeGrafter"/>
</dbReference>
<evidence type="ECO:0000256" key="3">
    <source>
        <dbReference type="ARBA" id="ARBA00022737"/>
    </source>
</evidence>
<evidence type="ECO:0000256" key="4">
    <source>
        <dbReference type="ARBA" id="ARBA00022771"/>
    </source>
</evidence>
<dbReference type="SUPFAM" id="SSF57667">
    <property type="entry name" value="beta-beta-alpha zinc fingers"/>
    <property type="match status" value="1"/>
</dbReference>
<dbReference type="EMBL" id="JAWWNJ010000037">
    <property type="protein sequence ID" value="KAK7022269.1"/>
    <property type="molecule type" value="Genomic_DNA"/>
</dbReference>
<gene>
    <name evidence="10" type="ORF">R3P38DRAFT_1114320</name>
</gene>